<comment type="caution">
    <text evidence="1">The sequence shown here is derived from an EMBL/GenBank/DDBJ whole genome shotgun (WGS) entry which is preliminary data.</text>
</comment>
<dbReference type="Proteomes" id="UP000279259">
    <property type="component" value="Unassembled WGS sequence"/>
</dbReference>
<sequence>MNSHTEFTALVVRGKVFYFEAWPQEDGRGQRERRRFMELIKRQGGTIRTRWDPDAPAEPHTHYRIIPGRLIPSKHKRNPGWMYLTLPRLAAHLLNCSAQAAVFKALFCRVPRRLPRPDGEMRHIIKTNTPVTLRLYRVCVMFAPTSDYTPERRALKWLPTDGIVTRSEPPSPTTEVLQGIEALSQSEADLETAIGGSETLVGGSGTLAGGSETLVGVASAPFGGGERRVGQSGVVISVSVQRTWIL</sequence>
<evidence type="ECO:0000313" key="1">
    <source>
        <dbReference type="EMBL" id="RSH94227.1"/>
    </source>
</evidence>
<protein>
    <recommendedName>
        <fullName evidence="3">BRCT domain-containing protein</fullName>
    </recommendedName>
</protein>
<keyword evidence="2" id="KW-1185">Reference proteome</keyword>
<reference evidence="1 2" key="1">
    <citation type="submission" date="2018-11" db="EMBL/GenBank/DDBJ databases">
        <title>Genome sequence of Saitozyma podzolica DSM 27192.</title>
        <authorList>
            <person name="Aliyu H."/>
            <person name="Gorte O."/>
            <person name="Ochsenreither K."/>
        </authorList>
    </citation>
    <scope>NUCLEOTIDE SEQUENCE [LARGE SCALE GENOMIC DNA]</scope>
    <source>
        <strain evidence="1 2">DSM 27192</strain>
    </source>
</reference>
<evidence type="ECO:0008006" key="3">
    <source>
        <dbReference type="Google" id="ProtNLM"/>
    </source>
</evidence>
<gene>
    <name evidence="1" type="ORF">EHS25_004030</name>
</gene>
<organism evidence="1 2">
    <name type="scientific">Saitozyma podzolica</name>
    <dbReference type="NCBI Taxonomy" id="1890683"/>
    <lineage>
        <taxon>Eukaryota</taxon>
        <taxon>Fungi</taxon>
        <taxon>Dikarya</taxon>
        <taxon>Basidiomycota</taxon>
        <taxon>Agaricomycotina</taxon>
        <taxon>Tremellomycetes</taxon>
        <taxon>Tremellales</taxon>
        <taxon>Trimorphomycetaceae</taxon>
        <taxon>Saitozyma</taxon>
    </lineage>
</organism>
<name>A0A427YT21_9TREE</name>
<evidence type="ECO:0000313" key="2">
    <source>
        <dbReference type="Proteomes" id="UP000279259"/>
    </source>
</evidence>
<proteinExistence type="predicted"/>
<accession>A0A427YT21</accession>
<dbReference type="AlphaFoldDB" id="A0A427YT21"/>
<dbReference type="EMBL" id="RSCD01000002">
    <property type="protein sequence ID" value="RSH94227.1"/>
    <property type="molecule type" value="Genomic_DNA"/>
</dbReference>
<dbReference type="OrthoDB" id="10333159at2759"/>